<comment type="similarity">
    <text evidence="2">Belongs to the major facilitator superfamily.</text>
</comment>
<dbReference type="PANTHER" id="PTHR23501:SF78">
    <property type="entry name" value="MAJOR FACILITATOR SUPERFAMILY (MFS) PROFILE DOMAIN-CONTAINING PROTEIN-RELATED"/>
    <property type="match status" value="1"/>
</dbReference>
<keyword evidence="11" id="KW-1185">Reference proteome</keyword>
<name>A0A6A6WKS1_9PEZI</name>
<feature type="transmembrane region" description="Helical" evidence="8">
    <location>
        <begin position="60"/>
        <end position="78"/>
    </location>
</feature>
<feature type="transmembrane region" description="Helical" evidence="8">
    <location>
        <begin position="149"/>
        <end position="168"/>
    </location>
</feature>
<dbReference type="Pfam" id="PF07690">
    <property type="entry name" value="MFS_1"/>
    <property type="match status" value="1"/>
</dbReference>
<dbReference type="RefSeq" id="XP_033605229.1">
    <property type="nucleotide sequence ID" value="XM_033745096.1"/>
</dbReference>
<dbReference type="Gene3D" id="1.20.1250.20">
    <property type="entry name" value="MFS general substrate transporter like domains"/>
    <property type="match status" value="1"/>
</dbReference>
<dbReference type="Gene3D" id="1.20.1720.10">
    <property type="entry name" value="Multidrug resistance protein D"/>
    <property type="match status" value="1"/>
</dbReference>
<dbReference type="AlphaFoldDB" id="A0A6A6WKS1"/>
<accession>A0A6A6WKS1</accession>
<dbReference type="FunFam" id="1.20.1720.10:FF:000013">
    <property type="entry name" value="Related to multidrug resistance proteins"/>
    <property type="match status" value="1"/>
</dbReference>
<dbReference type="EMBL" id="ML996565">
    <property type="protein sequence ID" value="KAF2762778.1"/>
    <property type="molecule type" value="Genomic_DNA"/>
</dbReference>
<dbReference type="GeneID" id="54486150"/>
<feature type="compositionally biased region" description="Basic and acidic residues" evidence="7">
    <location>
        <begin position="549"/>
        <end position="560"/>
    </location>
</feature>
<feature type="transmembrane region" description="Helical" evidence="8">
    <location>
        <begin position="376"/>
        <end position="398"/>
    </location>
</feature>
<dbReference type="SUPFAM" id="SSF103473">
    <property type="entry name" value="MFS general substrate transporter"/>
    <property type="match status" value="1"/>
</dbReference>
<evidence type="ECO:0000256" key="5">
    <source>
        <dbReference type="ARBA" id="ARBA00022989"/>
    </source>
</evidence>
<feature type="transmembrane region" description="Helical" evidence="8">
    <location>
        <begin position="352"/>
        <end position="370"/>
    </location>
</feature>
<dbReference type="InterPro" id="IPR011701">
    <property type="entry name" value="MFS"/>
</dbReference>
<dbReference type="PROSITE" id="PS50850">
    <property type="entry name" value="MFS"/>
    <property type="match status" value="1"/>
</dbReference>
<feature type="transmembrane region" description="Helical" evidence="8">
    <location>
        <begin position="90"/>
        <end position="110"/>
    </location>
</feature>
<feature type="transmembrane region" description="Helical" evidence="8">
    <location>
        <begin position="482"/>
        <end position="501"/>
    </location>
</feature>
<dbReference type="GO" id="GO:0012505">
    <property type="term" value="C:endomembrane system"/>
    <property type="evidence" value="ECO:0007669"/>
    <property type="project" value="UniProtKB-SubCell"/>
</dbReference>
<evidence type="ECO:0000313" key="11">
    <source>
        <dbReference type="Proteomes" id="UP000799437"/>
    </source>
</evidence>
<sequence>MGNNKDVEATLHDQTDLLPRKQLLIVFSVLAVSLLICFIDQNGIGVILPTIARDLNAENTISWAGTSALIANTVFQVLYGRFSDLFGRRIVFVSALVLLAISDLLCGLSQSATMLYIFRGLAGVANGGITSLAMMIVSDIVTLEERGKYQGILGSMVGLGNVLGPVLGAAFAERSTWRGLFYLLCPTSIICAGLSWLLLPHNMPTVNYKETIQKIDFAGLLSGSIAVIFLLIPISGGGSYFAWDSPMVISMLTIGGLSLIAFVLIEWKFAKLPMMPLSLWTNPAVAALLIQNFFFGAVYYAYLYFLPLFYQNALGYSPMRSAVMTFPIVLTQTFFSIASGRYISHFKRYGEVLWSGFFIWTLGSGLTILFDTNFPVVAMVFILMAIGLGSGNTFQPTIVALQAHCSKPQRAVVISNRNFLRSSGGAIALASGAAVLQNVLKSHLPTDLKYLAASTYSTPDYSKFSESQKQQIIASYVAASRAVFIMLAPFMGVCLFACFLVKDKGLTRPDEVAVAQREPADAESGSISNAGREKVDLVTDTANEGGDQISRKSSDSKHSIDGVGIRSHSE</sequence>
<evidence type="ECO:0000256" key="3">
    <source>
        <dbReference type="ARBA" id="ARBA00022448"/>
    </source>
</evidence>
<proteinExistence type="inferred from homology"/>
<feature type="transmembrane region" description="Helical" evidence="8">
    <location>
        <begin position="322"/>
        <end position="340"/>
    </location>
</feature>
<reference evidence="10" key="1">
    <citation type="journal article" date="2020" name="Stud. Mycol.">
        <title>101 Dothideomycetes genomes: a test case for predicting lifestyles and emergence of pathogens.</title>
        <authorList>
            <person name="Haridas S."/>
            <person name="Albert R."/>
            <person name="Binder M."/>
            <person name="Bloem J."/>
            <person name="Labutti K."/>
            <person name="Salamov A."/>
            <person name="Andreopoulos B."/>
            <person name="Baker S."/>
            <person name="Barry K."/>
            <person name="Bills G."/>
            <person name="Bluhm B."/>
            <person name="Cannon C."/>
            <person name="Castanera R."/>
            <person name="Culley D."/>
            <person name="Daum C."/>
            <person name="Ezra D."/>
            <person name="Gonzalez J."/>
            <person name="Henrissat B."/>
            <person name="Kuo A."/>
            <person name="Liang C."/>
            <person name="Lipzen A."/>
            <person name="Lutzoni F."/>
            <person name="Magnuson J."/>
            <person name="Mondo S."/>
            <person name="Nolan M."/>
            <person name="Ohm R."/>
            <person name="Pangilinan J."/>
            <person name="Park H.-J."/>
            <person name="Ramirez L."/>
            <person name="Alfaro M."/>
            <person name="Sun H."/>
            <person name="Tritt A."/>
            <person name="Yoshinaga Y."/>
            <person name="Zwiers L.-H."/>
            <person name="Turgeon B."/>
            <person name="Goodwin S."/>
            <person name="Spatafora J."/>
            <person name="Crous P."/>
            <person name="Grigoriev I."/>
        </authorList>
    </citation>
    <scope>NUCLEOTIDE SEQUENCE</scope>
    <source>
        <strain evidence="10">CBS 121739</strain>
    </source>
</reference>
<dbReference type="GO" id="GO:0046943">
    <property type="term" value="F:carboxylic acid transmembrane transporter activity"/>
    <property type="evidence" value="ECO:0007669"/>
    <property type="project" value="UniProtKB-ARBA"/>
</dbReference>
<evidence type="ECO:0000259" key="9">
    <source>
        <dbReference type="PROSITE" id="PS50850"/>
    </source>
</evidence>
<feature type="transmembrane region" description="Helical" evidence="8">
    <location>
        <begin position="279"/>
        <end position="302"/>
    </location>
</feature>
<dbReference type="Proteomes" id="UP000799437">
    <property type="component" value="Unassembled WGS sequence"/>
</dbReference>
<comment type="subcellular location">
    <subcellularLocation>
        <location evidence="1">Endomembrane system</location>
        <topology evidence="1">Multi-pass membrane protein</topology>
    </subcellularLocation>
</comment>
<dbReference type="PRINTS" id="PR01036">
    <property type="entry name" value="TCRTETB"/>
</dbReference>
<feature type="transmembrane region" description="Helical" evidence="8">
    <location>
        <begin position="220"/>
        <end position="241"/>
    </location>
</feature>
<dbReference type="GO" id="GO:0005886">
    <property type="term" value="C:plasma membrane"/>
    <property type="evidence" value="ECO:0007669"/>
    <property type="project" value="TreeGrafter"/>
</dbReference>
<keyword evidence="6 8" id="KW-0472">Membrane</keyword>
<feature type="transmembrane region" description="Helical" evidence="8">
    <location>
        <begin position="116"/>
        <end position="137"/>
    </location>
</feature>
<feature type="transmembrane region" description="Helical" evidence="8">
    <location>
        <begin position="23"/>
        <end position="48"/>
    </location>
</feature>
<keyword evidence="4 8" id="KW-0812">Transmembrane</keyword>
<keyword evidence="3" id="KW-0813">Transport</keyword>
<feature type="region of interest" description="Disordered" evidence="7">
    <location>
        <begin position="515"/>
        <end position="570"/>
    </location>
</feature>
<evidence type="ECO:0000256" key="1">
    <source>
        <dbReference type="ARBA" id="ARBA00004127"/>
    </source>
</evidence>
<evidence type="ECO:0000256" key="8">
    <source>
        <dbReference type="SAM" id="Phobius"/>
    </source>
</evidence>
<feature type="transmembrane region" description="Helical" evidence="8">
    <location>
        <begin position="247"/>
        <end position="267"/>
    </location>
</feature>
<keyword evidence="5 8" id="KW-1133">Transmembrane helix</keyword>
<feature type="transmembrane region" description="Helical" evidence="8">
    <location>
        <begin position="419"/>
        <end position="440"/>
    </location>
</feature>
<evidence type="ECO:0000256" key="2">
    <source>
        <dbReference type="ARBA" id="ARBA00008335"/>
    </source>
</evidence>
<dbReference type="InterPro" id="IPR036259">
    <property type="entry name" value="MFS_trans_sf"/>
</dbReference>
<feature type="transmembrane region" description="Helical" evidence="8">
    <location>
        <begin position="180"/>
        <end position="199"/>
    </location>
</feature>
<dbReference type="FunFam" id="1.20.1250.20:FF:000436">
    <property type="entry name" value="MFS transporter, putative"/>
    <property type="match status" value="1"/>
</dbReference>
<evidence type="ECO:0000256" key="4">
    <source>
        <dbReference type="ARBA" id="ARBA00022692"/>
    </source>
</evidence>
<dbReference type="PANTHER" id="PTHR23501">
    <property type="entry name" value="MAJOR FACILITATOR SUPERFAMILY"/>
    <property type="match status" value="1"/>
</dbReference>
<gene>
    <name evidence="10" type="ORF">EJ05DRAFT_481664</name>
</gene>
<organism evidence="10 11">
    <name type="scientific">Pseudovirgaria hyperparasitica</name>
    <dbReference type="NCBI Taxonomy" id="470096"/>
    <lineage>
        <taxon>Eukaryota</taxon>
        <taxon>Fungi</taxon>
        <taxon>Dikarya</taxon>
        <taxon>Ascomycota</taxon>
        <taxon>Pezizomycotina</taxon>
        <taxon>Dothideomycetes</taxon>
        <taxon>Dothideomycetes incertae sedis</taxon>
        <taxon>Acrospermales</taxon>
        <taxon>Acrospermaceae</taxon>
        <taxon>Pseudovirgaria</taxon>
    </lineage>
</organism>
<protein>
    <submittedName>
        <fullName evidence="10">MFS general substrate transporter</fullName>
    </submittedName>
</protein>
<dbReference type="OrthoDB" id="10021397at2759"/>
<evidence type="ECO:0000256" key="6">
    <source>
        <dbReference type="ARBA" id="ARBA00023136"/>
    </source>
</evidence>
<dbReference type="InterPro" id="IPR020846">
    <property type="entry name" value="MFS_dom"/>
</dbReference>
<evidence type="ECO:0000256" key="7">
    <source>
        <dbReference type="SAM" id="MobiDB-lite"/>
    </source>
</evidence>
<feature type="domain" description="Major facilitator superfamily (MFS) profile" evidence="9">
    <location>
        <begin position="26"/>
        <end position="506"/>
    </location>
</feature>
<evidence type="ECO:0000313" key="10">
    <source>
        <dbReference type="EMBL" id="KAF2762778.1"/>
    </source>
</evidence>